<feature type="compositionally biased region" description="Low complexity" evidence="1">
    <location>
        <begin position="645"/>
        <end position="681"/>
    </location>
</feature>
<feature type="compositionally biased region" description="Basic and acidic residues" evidence="1">
    <location>
        <begin position="741"/>
        <end position="754"/>
    </location>
</feature>
<sequence>MAPGYRNSNPSRRQTRGLVDHDIFEGLPVRNWRRDAVTVAPPPAHDPFATAKDKWDVELPWGMPKDAHLMPQHSQDLLRAARSGRIYQKRMLVEEEDIEADALLVEKAEKKEEAKEEGFVVRTWKLVPKHLEGPEIEYLAKRRKGLRGAPVKGVATLTKMTLRRTDEAGNTYVEDVVVPEGHVVEGEVIATTVILDPATTGAPVAGVAPPQPVKRRPPPPKRRAKGPGRGRRKKLPLPPRSAPATVGAAQVDGQAAEAPKQEPAVDANGVKIESSVTPAPGNEDTEMGDGSMAQSDDEGEGEGDDRSEGSDDEDQDGEGEGSQTHDQDDDNRMVLDNLPPEPKVQAPKPAISGDFPVEAPHGEFGGQAGGQGPTTSGSPLKHAFTPQSYSPTLSAEGEVENAPADAFGGGQQLQGHFEQQQQQVFHGQDHQQQQHQYPEPQQQHQEHLHEGPAADTPSAFDVSATDFAGMLSGTPPQFGEHQEEGGDDEMLLDSVQGHDEHQLPDLSDFDPHASTEAPGEQGVGGDEGPGEEKFEDLLGSLEDHLNDGSGEGEGPMALIGVEEAEAVVVEAVVDEVAPASVVEEVPAPVVVAEEQKPAEDEKMDEAPAAPALEVVEPASAPAETETASAEAKEAEPAMVADLKEPSASPAKEAESAVPEAPAAVEAEAPSADVAEEPAAPVEVEAPTVVEEAVVETPQVAEALAIVEEVAKAVPEPVAQEEAKEEVKQPTPEKTQDPVPEVVKEVTPEVAAKEEEAVEVAQGETEKKEEQAATEEPSAAA</sequence>
<feature type="compositionally biased region" description="Basic and acidic residues" evidence="1">
    <location>
        <begin position="323"/>
        <end position="333"/>
    </location>
</feature>
<dbReference type="EMBL" id="KV460213">
    <property type="protein sequence ID" value="OBT99183.1"/>
    <property type="molecule type" value="Genomic_DNA"/>
</dbReference>
<dbReference type="OrthoDB" id="275715at2759"/>
<feature type="region of interest" description="Disordered" evidence="1">
    <location>
        <begin position="200"/>
        <end position="555"/>
    </location>
</feature>
<evidence type="ECO:0000313" key="2">
    <source>
        <dbReference type="EMBL" id="OBT99183.1"/>
    </source>
</evidence>
<feature type="compositionally biased region" description="Basic and acidic residues" evidence="1">
    <location>
        <begin position="496"/>
        <end position="513"/>
    </location>
</feature>
<dbReference type="GeneID" id="28836032"/>
<reference evidence="3" key="2">
    <citation type="journal article" date="2018" name="Nat. Commun.">
        <title>Extreme sensitivity to ultraviolet light in the fungal pathogen causing white-nose syndrome of bats.</title>
        <authorList>
            <person name="Palmer J.M."/>
            <person name="Drees K.P."/>
            <person name="Foster J.T."/>
            <person name="Lindner D.L."/>
        </authorList>
    </citation>
    <scope>NUCLEOTIDE SEQUENCE [LARGE SCALE GENOMIC DNA]</scope>
    <source>
        <strain evidence="3">UAMH 10579</strain>
    </source>
</reference>
<feature type="compositionally biased region" description="Acidic residues" evidence="1">
    <location>
        <begin position="310"/>
        <end position="319"/>
    </location>
</feature>
<dbReference type="AlphaFoldDB" id="A0A1B8GTM4"/>
<accession>A0A1B8GTM4</accession>
<keyword evidence="3" id="KW-1185">Reference proteome</keyword>
<reference evidence="2 3" key="1">
    <citation type="submission" date="2016-03" db="EMBL/GenBank/DDBJ databases">
        <title>Comparative genomics of Pseudogymnoascus destructans, the fungus causing white-nose syndrome of bats.</title>
        <authorList>
            <person name="Palmer J.M."/>
            <person name="Drees K.P."/>
            <person name="Foster J.T."/>
            <person name="Lindner D.L."/>
        </authorList>
    </citation>
    <scope>NUCLEOTIDE SEQUENCE [LARGE SCALE GENOMIC DNA]</scope>
    <source>
        <strain evidence="2 3">UAMH 10579</strain>
    </source>
</reference>
<feature type="compositionally biased region" description="Gly residues" evidence="1">
    <location>
        <begin position="363"/>
        <end position="372"/>
    </location>
</feature>
<evidence type="ECO:0000313" key="3">
    <source>
        <dbReference type="Proteomes" id="UP000091956"/>
    </source>
</evidence>
<dbReference type="Proteomes" id="UP000091956">
    <property type="component" value="Unassembled WGS sequence"/>
</dbReference>
<feature type="compositionally biased region" description="Low complexity" evidence="1">
    <location>
        <begin position="606"/>
        <end position="629"/>
    </location>
</feature>
<organism evidence="2 3">
    <name type="scientific">Pseudogymnoascus verrucosus</name>
    <dbReference type="NCBI Taxonomy" id="342668"/>
    <lineage>
        <taxon>Eukaryota</taxon>
        <taxon>Fungi</taxon>
        <taxon>Dikarya</taxon>
        <taxon>Ascomycota</taxon>
        <taxon>Pezizomycotina</taxon>
        <taxon>Leotiomycetes</taxon>
        <taxon>Thelebolales</taxon>
        <taxon>Thelebolaceae</taxon>
        <taxon>Pseudogymnoascus</taxon>
    </lineage>
</organism>
<feature type="compositionally biased region" description="Basic residues" evidence="1">
    <location>
        <begin position="213"/>
        <end position="235"/>
    </location>
</feature>
<evidence type="ECO:0000256" key="1">
    <source>
        <dbReference type="SAM" id="MobiDB-lite"/>
    </source>
</evidence>
<feature type="compositionally biased region" description="Basic and acidic residues" evidence="1">
    <location>
        <begin position="530"/>
        <end position="546"/>
    </location>
</feature>
<feature type="region of interest" description="Disordered" evidence="1">
    <location>
        <begin position="714"/>
        <end position="780"/>
    </location>
</feature>
<feature type="region of interest" description="Disordered" evidence="1">
    <location>
        <begin position="593"/>
        <end position="681"/>
    </location>
</feature>
<protein>
    <submittedName>
        <fullName evidence="2">Uncharacterized protein</fullName>
    </submittedName>
</protein>
<dbReference type="RefSeq" id="XP_018132916.1">
    <property type="nucleotide sequence ID" value="XM_018272154.2"/>
</dbReference>
<proteinExistence type="predicted"/>
<feature type="compositionally biased region" description="Low complexity" evidence="1">
    <location>
        <begin position="413"/>
        <end position="443"/>
    </location>
</feature>
<gene>
    <name evidence="2" type="ORF">VE01_02646</name>
</gene>
<name>A0A1B8GTM4_9PEZI</name>
<dbReference type="STRING" id="342668.A0A1B8GTM4"/>